<dbReference type="InterPro" id="IPR013783">
    <property type="entry name" value="Ig-like_fold"/>
</dbReference>
<protein>
    <recommendedName>
        <fullName evidence="3">PKD domain-containing protein</fullName>
    </recommendedName>
</protein>
<dbReference type="CDD" id="cd00146">
    <property type="entry name" value="PKD"/>
    <property type="match status" value="1"/>
</dbReference>
<dbReference type="SUPFAM" id="SSF51294">
    <property type="entry name" value="Hedgehog/intein (Hint) domain"/>
    <property type="match status" value="1"/>
</dbReference>
<name>A0ABY5IUM9_9FLAO</name>
<dbReference type="SUPFAM" id="SSF49299">
    <property type="entry name" value="PKD domain"/>
    <property type="match status" value="1"/>
</dbReference>
<dbReference type="EMBL" id="CP101751">
    <property type="protein sequence ID" value="UUC46530.1"/>
    <property type="molecule type" value="Genomic_DNA"/>
</dbReference>
<dbReference type="Gene3D" id="2.170.16.10">
    <property type="entry name" value="Hedgehog/Intein (Hint) domain"/>
    <property type="match status" value="1"/>
</dbReference>
<keyword evidence="2" id="KW-1185">Reference proteome</keyword>
<dbReference type="RefSeq" id="WP_256552194.1">
    <property type="nucleotide sequence ID" value="NZ_CP101751.1"/>
</dbReference>
<proteinExistence type="predicted"/>
<gene>
    <name evidence="1" type="ORF">NOX80_04850</name>
</gene>
<reference evidence="1" key="1">
    <citation type="submission" date="2022-07" db="EMBL/GenBank/DDBJ databases">
        <title>Isolation, identification, and degradation of a PFOSA degrading strain from sewage treatment plant.</title>
        <authorList>
            <person name="Zhang L."/>
            <person name="Huo Y."/>
        </authorList>
    </citation>
    <scope>NUCLEOTIDE SEQUENCE</scope>
    <source>
        <strain evidence="1">C1</strain>
    </source>
</reference>
<dbReference type="InterPro" id="IPR036844">
    <property type="entry name" value="Hint_dom_sf"/>
</dbReference>
<evidence type="ECO:0000313" key="2">
    <source>
        <dbReference type="Proteomes" id="UP001059844"/>
    </source>
</evidence>
<organism evidence="1 2">
    <name type="scientific">Flavobacterium cerinum</name>
    <dbReference type="NCBI Taxonomy" id="2502784"/>
    <lineage>
        <taxon>Bacteria</taxon>
        <taxon>Pseudomonadati</taxon>
        <taxon>Bacteroidota</taxon>
        <taxon>Flavobacteriia</taxon>
        <taxon>Flavobacteriales</taxon>
        <taxon>Flavobacteriaceae</taxon>
        <taxon>Flavobacterium</taxon>
    </lineage>
</organism>
<dbReference type="Gene3D" id="2.60.40.10">
    <property type="entry name" value="Immunoglobulins"/>
    <property type="match status" value="1"/>
</dbReference>
<accession>A0ABY5IUM9</accession>
<evidence type="ECO:0000313" key="1">
    <source>
        <dbReference type="EMBL" id="UUC46530.1"/>
    </source>
</evidence>
<sequence length="1074" mass="120811">MNDNYQLYKIATQYRKFSKGQYVEETQFNEFLDFFEDQDRLSRVMLEGVGIGCGFQPQLIYKNKQLGSILLSQGVAVTTDGDLLTLNKKSKTLDLSGDSYMSELKDIDLESKEYTHFKVYEDDKAKYAPFYNNPKSQIPLWELATAEEAKAGFKPLSTLTNQDDKYLLLYLESYEKEVKPCRGVDCDNHGIQQVRNLKVLLTSKAGIQKITRDDKIYRNHMVSNTLLTEFKLKRVILNPGLNSAELLRQAYKEALDQSNYDQMFRNVDSISRLFNEPIQNRTPFLNVLTVLGNRDKNFQYAYDIINDLAITYSEIIKLLPKSVTECLPDLMSFPKHIMLGKTIPTNQPDFARHKFYKSPVLDSERIKQRVIELIRRFKQQITEFRDPIGITTGIRITPSKKKNSITESAIPFYYEKSEKLLRLWNFDKTSNRAFDRNLSYDKTYLSTDLAIQKPLDYNIDNKPYFLIEGHQGGNYREIADFLQKTKDVGQLGFEIMSLSLSQLVDNKDYYKADFVDYVTKNPGLRHIGGVMRGGTFVIVYKSETDPTIIADFALPYVCCTPKSNIGLSLPSETICKNAKPIVFTVTPSNGEVKAKVATGLTGGVIKVNGQYLFNPGSVETALLNQEIGFTVNGKATNCTIKVLPQPNVTVVASRFDYPEGDSSRTTVTFKVTNDAGYDYKWDFLGNGAYVSLNPDSAGNVKYTYFKIDPRLPVNVIVTNNGCDQHIPLTNWYIPPTVEIKPPTVTIQPDKAALYLPDRTTTFRSTVVPGSAAISSYLWTCTDVNVYLTNHTGAITDITFPYSGSFVVKLTVKDANNQEGSSSITFEVGEKARIMSITVTPDGPTTNDIVVAQAALYNPSNITGLRYDWYVDGQLVDQTTVNTVFLGTLNVGQRKIEVGLGASTGNNHMDDHQVAYVNVTQPPMRGGTSFIAGTQITMAGGVKRNIEQVKAGDKLQSLNGNTVTVINAVTYMTVDRLYRLNEEQHFITGAHPVLTEGGWKSHEPEKTKEILPSLPVGLLQPEMVLIKEYEKRDFLRNVDFVTGEYRVYNLEVDGSKVYFANAYAVHSEIEPLPQP</sequence>
<evidence type="ECO:0008006" key="3">
    <source>
        <dbReference type="Google" id="ProtNLM"/>
    </source>
</evidence>
<dbReference type="CDD" id="cd00081">
    <property type="entry name" value="Hint"/>
    <property type="match status" value="1"/>
</dbReference>
<dbReference type="InterPro" id="IPR035986">
    <property type="entry name" value="PKD_dom_sf"/>
</dbReference>
<dbReference type="Proteomes" id="UP001059844">
    <property type="component" value="Chromosome"/>
</dbReference>